<feature type="compositionally biased region" description="Acidic residues" evidence="10">
    <location>
        <begin position="1731"/>
        <end position="1740"/>
    </location>
</feature>
<feature type="region of interest" description="Disordered" evidence="10">
    <location>
        <begin position="684"/>
        <end position="716"/>
    </location>
</feature>
<dbReference type="PROSITE" id="PS51805">
    <property type="entry name" value="EPHD"/>
    <property type="match status" value="1"/>
</dbReference>
<feature type="compositionally biased region" description="Polar residues" evidence="10">
    <location>
        <begin position="103"/>
        <end position="112"/>
    </location>
</feature>
<feature type="domain" description="PHD-type" evidence="11">
    <location>
        <begin position="2119"/>
        <end position="2231"/>
    </location>
</feature>
<dbReference type="InterPro" id="IPR013083">
    <property type="entry name" value="Znf_RING/FYVE/PHD"/>
</dbReference>
<dbReference type="InterPro" id="IPR052440">
    <property type="entry name" value="Trans_Reg/Chrom_Remod"/>
</dbReference>
<dbReference type="GO" id="GO:0006357">
    <property type="term" value="P:regulation of transcription by RNA polymerase II"/>
    <property type="evidence" value="ECO:0007669"/>
    <property type="project" value="TreeGrafter"/>
</dbReference>
<feature type="region of interest" description="Disordered" evidence="10">
    <location>
        <begin position="288"/>
        <end position="609"/>
    </location>
</feature>
<dbReference type="OrthoDB" id="10029243at2759"/>
<feature type="compositionally biased region" description="Low complexity" evidence="10">
    <location>
        <begin position="2065"/>
        <end position="2076"/>
    </location>
</feature>
<feature type="region of interest" description="Disordered" evidence="10">
    <location>
        <begin position="1521"/>
        <end position="1544"/>
    </location>
</feature>
<feature type="compositionally biased region" description="Basic and acidic residues" evidence="10">
    <location>
        <begin position="1867"/>
        <end position="1886"/>
    </location>
</feature>
<evidence type="ECO:0000256" key="10">
    <source>
        <dbReference type="SAM" id="MobiDB-lite"/>
    </source>
</evidence>
<feature type="compositionally biased region" description="Basic and acidic residues" evidence="10">
    <location>
        <begin position="883"/>
        <end position="895"/>
    </location>
</feature>
<feature type="region of interest" description="Disordered" evidence="10">
    <location>
        <begin position="943"/>
        <end position="1025"/>
    </location>
</feature>
<reference evidence="12" key="1">
    <citation type="submission" date="2021-01" db="EMBL/GenBank/DDBJ databases">
        <authorList>
            <person name="Zahm M."/>
            <person name="Roques C."/>
            <person name="Cabau C."/>
            <person name="Klopp C."/>
            <person name="Donnadieu C."/>
            <person name="Jouanno E."/>
            <person name="Lampietro C."/>
            <person name="Louis A."/>
            <person name="Herpin A."/>
            <person name="Echchiki A."/>
            <person name="Berthelot C."/>
            <person name="Parey E."/>
            <person name="Roest-Crollius H."/>
            <person name="Braasch I."/>
            <person name="Postlethwait J."/>
            <person name="Bobe J."/>
            <person name="Montfort J."/>
            <person name="Bouchez O."/>
            <person name="Begum T."/>
            <person name="Mejri S."/>
            <person name="Adams A."/>
            <person name="Chen W.-J."/>
            <person name="Guiguen Y."/>
        </authorList>
    </citation>
    <scope>NUCLEOTIDE SEQUENCE</scope>
    <source>
        <strain evidence="12">YG-15Mar2019-1</strain>
        <tissue evidence="12">Brain</tissue>
    </source>
</reference>
<feature type="compositionally biased region" description="Polar residues" evidence="10">
    <location>
        <begin position="357"/>
        <end position="391"/>
    </location>
</feature>
<feature type="compositionally biased region" description="Pro residues" evidence="10">
    <location>
        <begin position="1522"/>
        <end position="1540"/>
    </location>
</feature>
<evidence type="ECO:0000256" key="9">
    <source>
        <dbReference type="ARBA" id="ARBA00023242"/>
    </source>
</evidence>
<feature type="region of interest" description="Disordered" evidence="10">
    <location>
        <begin position="845"/>
        <end position="930"/>
    </location>
</feature>
<feature type="compositionally biased region" description="Basic and acidic residues" evidence="10">
    <location>
        <begin position="1833"/>
        <end position="1851"/>
    </location>
</feature>
<feature type="compositionally biased region" description="Low complexity" evidence="10">
    <location>
        <begin position="1001"/>
        <end position="1021"/>
    </location>
</feature>
<evidence type="ECO:0000256" key="1">
    <source>
        <dbReference type="ARBA" id="ARBA00004123"/>
    </source>
</evidence>
<feature type="compositionally biased region" description="Polar residues" evidence="10">
    <location>
        <begin position="288"/>
        <end position="299"/>
    </location>
</feature>
<feature type="region of interest" description="Disordered" evidence="10">
    <location>
        <begin position="1"/>
        <end position="118"/>
    </location>
</feature>
<feature type="region of interest" description="Disordered" evidence="10">
    <location>
        <begin position="2065"/>
        <end position="2136"/>
    </location>
</feature>
<feature type="region of interest" description="Disordered" evidence="10">
    <location>
        <begin position="775"/>
        <end position="807"/>
    </location>
</feature>
<feature type="compositionally biased region" description="Polar residues" evidence="10">
    <location>
        <begin position="845"/>
        <end position="857"/>
    </location>
</feature>
<dbReference type="GO" id="GO:0008270">
    <property type="term" value="F:zinc ion binding"/>
    <property type="evidence" value="ECO:0007669"/>
    <property type="project" value="UniProtKB-KW"/>
</dbReference>
<feature type="compositionally biased region" description="Low complexity" evidence="10">
    <location>
        <begin position="183"/>
        <end position="199"/>
    </location>
</feature>
<dbReference type="Gene3D" id="3.30.40.10">
    <property type="entry name" value="Zinc/RING finger domain, C3HC4 (zinc finger)"/>
    <property type="match status" value="1"/>
</dbReference>
<dbReference type="PANTHER" id="PTHR14955">
    <property type="entry name" value="RETINOIC ACID INDUCED 1/TRANSCRIPTION FACTOR 20"/>
    <property type="match status" value="1"/>
</dbReference>
<feature type="region of interest" description="Disordered" evidence="10">
    <location>
        <begin position="1726"/>
        <end position="1765"/>
    </location>
</feature>
<dbReference type="Pfam" id="PF13771">
    <property type="entry name" value="zf-HC5HC2H"/>
    <property type="match status" value="1"/>
</dbReference>
<feature type="compositionally biased region" description="Basic and acidic residues" evidence="10">
    <location>
        <begin position="921"/>
        <end position="930"/>
    </location>
</feature>
<feature type="compositionally biased region" description="Basic residues" evidence="10">
    <location>
        <begin position="2081"/>
        <end position="2098"/>
    </location>
</feature>
<dbReference type="SMART" id="SM00249">
    <property type="entry name" value="PHD"/>
    <property type="match status" value="1"/>
</dbReference>
<evidence type="ECO:0000256" key="3">
    <source>
        <dbReference type="ARBA" id="ARBA00022553"/>
    </source>
</evidence>
<gene>
    <name evidence="12" type="ORF">MATL_G00004830</name>
</gene>
<evidence type="ECO:0000256" key="5">
    <source>
        <dbReference type="ARBA" id="ARBA00022771"/>
    </source>
</evidence>
<dbReference type="InterPro" id="IPR034732">
    <property type="entry name" value="EPHD"/>
</dbReference>
<feature type="compositionally biased region" description="Polar residues" evidence="10">
    <location>
        <begin position="1667"/>
        <end position="1698"/>
    </location>
</feature>
<keyword evidence="2" id="KW-1017">Isopeptide bond</keyword>
<feature type="compositionally biased region" description="Basic and acidic residues" evidence="10">
    <location>
        <begin position="396"/>
        <end position="435"/>
    </location>
</feature>
<comment type="subcellular location">
    <subcellularLocation>
        <location evidence="1">Nucleus</location>
    </subcellularLocation>
</comment>
<accession>A0A9D3QIM5</accession>
<evidence type="ECO:0000313" key="12">
    <source>
        <dbReference type="EMBL" id="KAG7491534.1"/>
    </source>
</evidence>
<feature type="compositionally biased region" description="Low complexity" evidence="10">
    <location>
        <begin position="496"/>
        <end position="515"/>
    </location>
</feature>
<keyword evidence="4" id="KW-0479">Metal-binding</keyword>
<feature type="compositionally biased region" description="Pro residues" evidence="10">
    <location>
        <begin position="2117"/>
        <end position="2127"/>
    </location>
</feature>
<evidence type="ECO:0000313" key="13">
    <source>
        <dbReference type="Proteomes" id="UP001046870"/>
    </source>
</evidence>
<keyword evidence="5" id="KW-0863">Zinc-finger</keyword>
<feature type="compositionally biased region" description="Polar residues" evidence="10">
    <location>
        <begin position="531"/>
        <end position="541"/>
    </location>
</feature>
<organism evidence="12 13">
    <name type="scientific">Megalops atlanticus</name>
    <name type="common">Tarpon</name>
    <name type="synonym">Clupea gigantea</name>
    <dbReference type="NCBI Taxonomy" id="7932"/>
    <lineage>
        <taxon>Eukaryota</taxon>
        <taxon>Metazoa</taxon>
        <taxon>Chordata</taxon>
        <taxon>Craniata</taxon>
        <taxon>Vertebrata</taxon>
        <taxon>Euteleostomi</taxon>
        <taxon>Actinopterygii</taxon>
        <taxon>Neopterygii</taxon>
        <taxon>Teleostei</taxon>
        <taxon>Elopiformes</taxon>
        <taxon>Megalopidae</taxon>
        <taxon>Megalops</taxon>
    </lineage>
</organism>
<feature type="compositionally biased region" description="Polar residues" evidence="10">
    <location>
        <begin position="899"/>
        <end position="919"/>
    </location>
</feature>
<feature type="region of interest" description="Disordered" evidence="10">
    <location>
        <begin position="180"/>
        <end position="254"/>
    </location>
</feature>
<feature type="compositionally biased region" description="Low complexity" evidence="10">
    <location>
        <begin position="29"/>
        <end position="38"/>
    </location>
</feature>
<proteinExistence type="predicted"/>
<feature type="region of interest" description="Disordered" evidence="10">
    <location>
        <begin position="2019"/>
        <end position="2040"/>
    </location>
</feature>
<keyword evidence="7" id="KW-0832">Ubl conjugation</keyword>
<comment type="caution">
    <text evidence="12">The sequence shown here is derived from an EMBL/GenBank/DDBJ whole genome shotgun (WGS) entry which is preliminary data.</text>
</comment>
<keyword evidence="8" id="KW-0010">Activator</keyword>
<protein>
    <recommendedName>
        <fullName evidence="11">PHD-type domain-containing protein</fullName>
    </recommendedName>
</protein>
<feature type="compositionally biased region" description="Polar residues" evidence="10">
    <location>
        <begin position="72"/>
        <end position="84"/>
    </location>
</feature>
<feature type="compositionally biased region" description="Polar residues" evidence="10">
    <location>
        <begin position="216"/>
        <end position="225"/>
    </location>
</feature>
<dbReference type="GO" id="GO:0005634">
    <property type="term" value="C:nucleus"/>
    <property type="evidence" value="ECO:0007669"/>
    <property type="project" value="UniProtKB-SubCell"/>
</dbReference>
<dbReference type="PANTHER" id="PTHR14955:SF7">
    <property type="entry name" value="TRANSCRIPTION FACTOR 20"/>
    <property type="match status" value="1"/>
</dbReference>
<feature type="region of interest" description="Disordered" evidence="10">
    <location>
        <begin position="1327"/>
        <end position="1355"/>
    </location>
</feature>
<feature type="compositionally biased region" description="Polar residues" evidence="10">
    <location>
        <begin position="1856"/>
        <end position="1866"/>
    </location>
</feature>
<feature type="compositionally biased region" description="Polar residues" evidence="10">
    <location>
        <begin position="952"/>
        <end position="971"/>
    </location>
</feature>
<feature type="compositionally biased region" description="Basic and acidic residues" evidence="10">
    <location>
        <begin position="230"/>
        <end position="254"/>
    </location>
</feature>
<evidence type="ECO:0000256" key="7">
    <source>
        <dbReference type="ARBA" id="ARBA00022843"/>
    </source>
</evidence>
<feature type="region of interest" description="Disordered" evidence="10">
    <location>
        <begin position="1833"/>
        <end position="1897"/>
    </location>
</feature>
<feature type="compositionally biased region" description="Polar residues" evidence="10">
    <location>
        <begin position="1070"/>
        <end position="1079"/>
    </location>
</feature>
<feature type="region of interest" description="Disordered" evidence="10">
    <location>
        <begin position="1060"/>
        <end position="1128"/>
    </location>
</feature>
<feature type="compositionally biased region" description="Low complexity" evidence="10">
    <location>
        <begin position="1060"/>
        <end position="1069"/>
    </location>
</feature>
<feature type="region of interest" description="Disordered" evidence="10">
    <location>
        <begin position="1635"/>
        <end position="1698"/>
    </location>
</feature>
<feature type="compositionally biased region" description="Low complexity" evidence="10">
    <location>
        <begin position="1232"/>
        <end position="1241"/>
    </location>
</feature>
<evidence type="ECO:0000256" key="4">
    <source>
        <dbReference type="ARBA" id="ARBA00022723"/>
    </source>
</evidence>
<feature type="compositionally biased region" description="Polar residues" evidence="10">
    <location>
        <begin position="784"/>
        <end position="805"/>
    </location>
</feature>
<evidence type="ECO:0000259" key="11">
    <source>
        <dbReference type="PROSITE" id="PS51805"/>
    </source>
</evidence>
<feature type="compositionally biased region" description="Low complexity" evidence="10">
    <location>
        <begin position="85"/>
        <end position="100"/>
    </location>
</feature>
<feature type="compositionally biased region" description="Basic and acidic residues" evidence="10">
    <location>
        <begin position="454"/>
        <end position="481"/>
    </location>
</feature>
<keyword evidence="9" id="KW-0539">Nucleus</keyword>
<feature type="compositionally biased region" description="Low complexity" evidence="10">
    <location>
        <begin position="1"/>
        <end position="16"/>
    </location>
</feature>
<feature type="region of interest" description="Disordered" evidence="10">
    <location>
        <begin position="1174"/>
        <end position="1261"/>
    </location>
</feature>
<feature type="compositionally biased region" description="Low complexity" evidence="10">
    <location>
        <begin position="313"/>
        <end position="322"/>
    </location>
</feature>
<evidence type="ECO:0000256" key="8">
    <source>
        <dbReference type="ARBA" id="ARBA00023159"/>
    </source>
</evidence>
<dbReference type="Proteomes" id="UP001046870">
    <property type="component" value="Chromosome 1"/>
</dbReference>
<keyword evidence="13" id="KW-1185">Reference proteome</keyword>
<feature type="compositionally biased region" description="Polar residues" evidence="10">
    <location>
        <begin position="1327"/>
        <end position="1347"/>
    </location>
</feature>
<keyword evidence="6" id="KW-0862">Zinc</keyword>
<evidence type="ECO:0000256" key="6">
    <source>
        <dbReference type="ARBA" id="ARBA00022833"/>
    </source>
</evidence>
<keyword evidence="3" id="KW-0597">Phosphoprotein</keyword>
<name>A0A9D3QIM5_MEGAT</name>
<dbReference type="FunFam" id="3.30.40.10:FF:000116">
    <property type="entry name" value="Transcription factor 20 (AR1)"/>
    <property type="match status" value="1"/>
</dbReference>
<feature type="compositionally biased region" description="Polar residues" evidence="10">
    <location>
        <begin position="17"/>
        <end position="28"/>
    </location>
</feature>
<dbReference type="EMBL" id="JAFDVH010000001">
    <property type="protein sequence ID" value="KAG7491534.1"/>
    <property type="molecule type" value="Genomic_DNA"/>
</dbReference>
<feature type="compositionally biased region" description="Polar residues" evidence="10">
    <location>
        <begin position="684"/>
        <end position="700"/>
    </location>
</feature>
<sequence>MHTQSQQPQFQQNFSPISNPSPAASLVQSPSCSSSPSPLMGISEGPGNSTAPPAHQPSYPLPNPRNGHNHNRLLQTMPQLSPTPNSNSSSSSCGSSSGHGNTAGLSASPGSTHSRKGVGLKGMGIEQYISSSHYTSSPHEKQILDPGTNSLNALTSQVANLPNTVQQMLLSDSLLLNNRGKDSGQQIQQSLHSSLTSQQRNRGNASTTRREDGRTMDSSGTNSEGGTDEESSHVMERPKRGRDESEEHILKGEDEVMRQLSGTNRGSETTGGCPASQIQVAQAFIPAKSQNEQDGQGSPSCVEVEASKKHSKTSSSPSVSQIKVDDNKTHGSVSPSSTSSLIKSDGINKVQPPLCPSPTSFSIPKSPSASQTLISSSHSNCCEESGVTFSTRHLRREKEMKERIDTMKTEAEDSEDAVVKFKSDTERGDNHDREVVSSQEEMEGERDSQISNKQNDETEEKKEMARSSDDKNKNLTSEETHSTGVGVIVSARSEVTQPESVTEQPQTPQTTLLQSFNMGNHSYHPKEDTHSYSSFRNATGQNGEGERTLSANASVHGPKVHSKPAFRYSPHQSQPRSQRSPYGFSESLHSSGRNLKNSGVGSSEDRSSNFDYQGYQQLQQLNAGLQKRIGAVGVEGQGRRSISGLETERGLDSHAHQQQYPSLLQEVLQGYHTDKRYRHTENRAQQLPPHNTSHQFQNMPYQHPHSRHPSSMTESMKPHAYTPQTGTGVDHCSPSETAVPGKLYPLGQRHEGEVGMGQDALHTWCSGRVEPKGMHWSSLDKNKMLTSPSRSTTNMQESSELSQHPLSKHINLVDYSVPTGKHSSNQPTPTSAVQQLLLKEVESTAGNEASMGQTRPQTPSPLPSLSSLERRSVICDFSPSRLHTPERDRNRDKGDTLPQPGSSGASVIQQSLSASSVLKQESCKEEEKVNRKILKDEALHRTKEVENAPFSHPSTKEISIQHQNRTTQPTSHPLDMNSDPHNMPSVGKGIINSANVTPRNSQQSSQQHTSSPMPLSSPSPSRFQSYFQGLDESRSYSAGFSMGNTGEGIVKMSLQHSQQLSHYQHLSSHPQNPQHTNKLQGYPNLLSLQPSDSHDDRFDWTAQKNNTQSSSQDMVMSCDSNQNQTSTGIRSNASVQANQQHLPPHQDRYYNVVKLWDSSLSGRKNDKIIETDASQRNQHTAPVVPTGSVSLPPGLPDRSKHLQSNPSGVVTEENVRAFHPTSTPISVKHTDSSSSSSGSGSNVNAVAQGKAKIGGSGDTNPLITRRRVRSFISPIPAKRQHQDMDHRQQQQKGASSIYTSLLTNSDVRQHVDGDTFRLDTPHFKLVSSNTNTTPIQNASPVSPSSCMGKTKVLPPRKGRGLKLEAIVQKITPNVKKTRNNDGDTDPSSNHLSSMSHTEMTYIPDMEDQNSCIRKFSKIGAGRGSCLPYESEGMSLEEIMSYRGVDETGPLPPSVYPYDPHQDTQILKCDMTGKGSNAAVGELEPALDFGIKLSGSLKTEPDYTGESGNDDLRIPPDFTLLGPLPPPPPLPCPVQASPPPSSSALSDIQRFTTTYQQLETRRGEHSAATLLRQKLQESGGVDDYSGREYLGTKSPYHNQNPSHCLLPIPSHSHLPHHQQHTSTGTTSMMSLSQFTEPKPLENVVPKGYFPSGKKKGRPVGSVNKQKRAQAQSQSLPVNSSPVTQIPTPASAATPQTEMQSTTTTTAIIANYPEDNKTVAFVAPATVSQTEKADEDSEETQPEVEVKPCRQRGRKKEGVSEGDGVECRQRQRTRGVGVFGKAKLRARTGSGGNVSNSGVLPSHRKSVFVPYIHVECKMEETGNVCTVVNAVDERKKGEGGEERGGRWTGKEEGGGSITPLNSTLTSQLARKDEEREKVKEKRHSEKVDASLIQSSPTGKALPSSGYVISGSVMTEISTFGHLLCCLCKKWANYKDLGDLYGPYYPPEYATRLPKNNPVIRQSLGTTSVGMRRLCSEAAVAESTEQEMLPVEVQTCTFATDANSSEYQVTELSAATTIDTTSLMGGVDTPIHSGSYRDKDKEREDWELTQELTATSGVLNQEEQLDELSQQLQTQQQTDDAQKRSQHRKLTSHPRFKRRHRSSEDSPKMGPINNKALLPFQPPPPLPLPNQDPSDPSAPLSLLPQVPLDPEELWVHEGCIVWASGVFLVNGRLYGLQEALDGARDTCCSHCKMMGSTLGCYSKGCTLRYHYLCAMEAGCNLNEDNFSLRCPKHKFSLNNIPVKSVYQELSERG</sequence>
<evidence type="ECO:0000256" key="2">
    <source>
        <dbReference type="ARBA" id="ARBA00022499"/>
    </source>
</evidence>
<feature type="compositionally biased region" description="Low complexity" evidence="10">
    <location>
        <begin position="567"/>
        <end position="582"/>
    </location>
</feature>
<feature type="compositionally biased region" description="Polar residues" evidence="10">
    <location>
        <begin position="1102"/>
        <end position="1128"/>
    </location>
</feature>
<dbReference type="InterPro" id="IPR001965">
    <property type="entry name" value="Znf_PHD"/>
</dbReference>
<feature type="compositionally biased region" description="Low complexity" evidence="10">
    <location>
        <begin position="332"/>
        <end position="344"/>
    </location>
</feature>
<feature type="compositionally biased region" description="Polar residues" evidence="10">
    <location>
        <begin position="587"/>
        <end position="601"/>
    </location>
</feature>